<geneLocation type="plasmid" evidence="2 3">
    <name>unnamed1</name>
</geneLocation>
<evidence type="ECO:0000313" key="2">
    <source>
        <dbReference type="EMBL" id="QDY70592.1"/>
    </source>
</evidence>
<protein>
    <submittedName>
        <fullName evidence="2">DUF1007 family protein</fullName>
    </submittedName>
</protein>
<dbReference type="Pfam" id="PF06226">
    <property type="entry name" value="DUF1007"/>
    <property type="match status" value="1"/>
</dbReference>
<evidence type="ECO:0000256" key="1">
    <source>
        <dbReference type="SAM" id="SignalP"/>
    </source>
</evidence>
<dbReference type="EMBL" id="CP042262">
    <property type="protein sequence ID" value="QDY70592.1"/>
    <property type="molecule type" value="Genomic_DNA"/>
</dbReference>
<dbReference type="Proteomes" id="UP000318483">
    <property type="component" value="Plasmid unnamed1"/>
</dbReference>
<keyword evidence="1" id="KW-0732">Signal</keyword>
<dbReference type="KEGG" id="lit:FPZ52_12905"/>
<name>A0A5B8IWR3_9RHOB</name>
<proteinExistence type="predicted"/>
<feature type="chain" id="PRO_5023027564" evidence="1">
    <location>
        <begin position="28"/>
        <end position="221"/>
    </location>
</feature>
<reference evidence="2 3" key="1">
    <citation type="submission" date="2019-07" db="EMBL/GenBank/DDBJ databases">
        <title>Litoreibacter alkalisoli sp. nov., isolated from saline-alkaline soil.</title>
        <authorList>
            <person name="Wang S."/>
            <person name="Xu L."/>
            <person name="Xing Y.-T."/>
            <person name="Sun J.-Q."/>
        </authorList>
    </citation>
    <scope>NUCLEOTIDE SEQUENCE [LARGE SCALE GENOMIC DNA]</scope>
    <source>
        <strain evidence="2 3">LN3S51</strain>
        <plasmid evidence="2 3">unnamed1</plasmid>
    </source>
</reference>
<accession>A0A5B8IWR3</accession>
<dbReference type="InterPro" id="IPR018247">
    <property type="entry name" value="EF_Hand_1_Ca_BS"/>
</dbReference>
<dbReference type="AlphaFoldDB" id="A0A5B8IWR3"/>
<feature type="signal peptide" evidence="1">
    <location>
        <begin position="1"/>
        <end position="27"/>
    </location>
</feature>
<evidence type="ECO:0000313" key="3">
    <source>
        <dbReference type="Proteomes" id="UP000318483"/>
    </source>
</evidence>
<keyword evidence="2" id="KW-0614">Plasmid</keyword>
<dbReference type="PROSITE" id="PS00018">
    <property type="entry name" value="EF_HAND_1"/>
    <property type="match status" value="1"/>
</dbReference>
<gene>
    <name evidence="2" type="ORF">FPZ52_12905</name>
</gene>
<organism evidence="2 3">
    <name type="scientific">Qingshengfaniella alkalisoli</name>
    <dbReference type="NCBI Taxonomy" id="2599296"/>
    <lineage>
        <taxon>Bacteria</taxon>
        <taxon>Pseudomonadati</taxon>
        <taxon>Pseudomonadota</taxon>
        <taxon>Alphaproteobacteria</taxon>
        <taxon>Rhodobacterales</taxon>
        <taxon>Paracoccaceae</taxon>
        <taxon>Qingshengfaniella</taxon>
    </lineage>
</organism>
<sequence length="221" mass="24495">MMSGYLAHMKSLVAALVLPLFASPATAHPHVFVEAEGVYIFDADGGLAGVKIDWLYDAFSTLVLYDTLDLDRDGDGQLNDDDLEKIKLGETDWPPDYEGDTYLWIDGQKQNLSRPHNASAYIVDDQVGVTFELYLDNTVNVSGLTASLKLYDPYYYYAYSVSGAGQTGDHGTECQVSVKRFTPDEEETALQRKLAALSREEMPQDENIGALFAEEIVLQCD</sequence>
<keyword evidence="3" id="KW-1185">Reference proteome</keyword>
<dbReference type="OrthoDB" id="1679673at2"/>
<dbReference type="InterPro" id="IPR010412">
    <property type="entry name" value="DUF1007"/>
</dbReference>